<organism evidence="3">
    <name type="scientific">Graphocephala atropunctata</name>
    <dbReference type="NCBI Taxonomy" id="36148"/>
    <lineage>
        <taxon>Eukaryota</taxon>
        <taxon>Metazoa</taxon>
        <taxon>Ecdysozoa</taxon>
        <taxon>Arthropoda</taxon>
        <taxon>Hexapoda</taxon>
        <taxon>Insecta</taxon>
        <taxon>Pterygota</taxon>
        <taxon>Neoptera</taxon>
        <taxon>Paraneoptera</taxon>
        <taxon>Hemiptera</taxon>
        <taxon>Auchenorrhyncha</taxon>
        <taxon>Membracoidea</taxon>
        <taxon>Cicadellidae</taxon>
        <taxon>Cicadellinae</taxon>
        <taxon>Cicadellini</taxon>
        <taxon>Graphocephala</taxon>
    </lineage>
</organism>
<protein>
    <submittedName>
        <fullName evidence="3">Uncharacterized protein</fullName>
    </submittedName>
</protein>
<name>A0A1B6MAC2_9HEMI</name>
<evidence type="ECO:0000256" key="1">
    <source>
        <dbReference type="SAM" id="MobiDB-lite"/>
    </source>
</evidence>
<keyword evidence="2" id="KW-0472">Membrane</keyword>
<reference evidence="3" key="1">
    <citation type="submission" date="2015-11" db="EMBL/GenBank/DDBJ databases">
        <title>De novo transcriptome assembly of four potential Pierce s Disease insect vectors from Arizona vineyards.</title>
        <authorList>
            <person name="Tassone E.E."/>
        </authorList>
    </citation>
    <scope>NUCLEOTIDE SEQUENCE</scope>
</reference>
<feature type="region of interest" description="Disordered" evidence="1">
    <location>
        <begin position="244"/>
        <end position="279"/>
    </location>
</feature>
<dbReference type="AlphaFoldDB" id="A0A1B6MAC2"/>
<evidence type="ECO:0000256" key="2">
    <source>
        <dbReference type="SAM" id="Phobius"/>
    </source>
</evidence>
<proteinExistence type="predicted"/>
<accession>A0A1B6MAC2</accession>
<feature type="transmembrane region" description="Helical" evidence="2">
    <location>
        <begin position="38"/>
        <end position="59"/>
    </location>
</feature>
<feature type="compositionally biased region" description="Low complexity" evidence="1">
    <location>
        <begin position="261"/>
        <end position="271"/>
    </location>
</feature>
<dbReference type="EMBL" id="GEBQ01007106">
    <property type="protein sequence ID" value="JAT32871.1"/>
    <property type="molecule type" value="Transcribed_RNA"/>
</dbReference>
<keyword evidence="2" id="KW-0812">Transmembrane</keyword>
<evidence type="ECO:0000313" key="3">
    <source>
        <dbReference type="EMBL" id="JAT32871.1"/>
    </source>
</evidence>
<sequence length="279" mass="32068">MCEILENGRNVLSSTQFHQQSLSRIWRRMRLRNQLSSAIYKFCSFIVNAVIVILEHVMVTLRGMLGQEVVRTVDQGVQTYMCYQDITELISHHFGSLHEKHSINRIVHKFQWSQLNSEISWVKENLQRQDSRASVLISLKEDMEALKRTVQHLSNKVDGNLKLPTLSHIPPPPPLPPPGFFLPNTSLQVDSLLQREKRIFSENVPLRPFITVECLRQVKLKKTPVCLNQENNNEEKMLKSNKLNPNSFLKKRPNTTDTLKTTQTSGSSMSSPRPVSCNN</sequence>
<keyword evidence="2" id="KW-1133">Transmembrane helix</keyword>
<gene>
    <name evidence="3" type="ORF">g.5090</name>
</gene>